<comment type="caution">
    <text evidence="2">The sequence shown here is derived from an EMBL/GenBank/DDBJ whole genome shotgun (WGS) entry which is preliminary data.</text>
</comment>
<dbReference type="EMBL" id="VSSQ01005132">
    <property type="protein sequence ID" value="MPM27984.1"/>
    <property type="molecule type" value="Genomic_DNA"/>
</dbReference>
<organism evidence="2">
    <name type="scientific">bioreactor metagenome</name>
    <dbReference type="NCBI Taxonomy" id="1076179"/>
    <lineage>
        <taxon>unclassified sequences</taxon>
        <taxon>metagenomes</taxon>
        <taxon>ecological metagenomes</taxon>
    </lineage>
</organism>
<protein>
    <submittedName>
        <fullName evidence="2">Uncharacterized protein</fullName>
    </submittedName>
</protein>
<dbReference type="AlphaFoldDB" id="A0A644YPF3"/>
<feature type="compositionally biased region" description="Polar residues" evidence="1">
    <location>
        <begin position="7"/>
        <end position="19"/>
    </location>
</feature>
<evidence type="ECO:0000313" key="2">
    <source>
        <dbReference type="EMBL" id="MPM27984.1"/>
    </source>
</evidence>
<feature type="region of interest" description="Disordered" evidence="1">
    <location>
        <begin position="1"/>
        <end position="41"/>
    </location>
</feature>
<sequence length="289" mass="31032">MDANEIRSGQRTQPPQNNDPILALHPHHVGHGSNGGQRAVPGEKPLLIAGATQSQHQLQRHAYPGQMLKGIGTVGPVGVHHGHGAGERTLALVVVGDHHVKAYGVCKIHFLRTGDAAVHRHHQGGPLVPEGLDRLAAQPVSVLNAPGNVAQALDAAAFQIVKQQDGGGDAVHVVVTENGDGLVVGHCAADASHRLAHIRHDKRGESQHVVALQPLGGFLRRRNATACQNRRQKGGITRLTQGVHRARHRRADVPFFKFQSDAPPFDRFCGTNVLFSKITKLLYQSSLET</sequence>
<name>A0A644YPF3_9ZZZZ</name>
<reference evidence="2" key="1">
    <citation type="submission" date="2019-08" db="EMBL/GenBank/DDBJ databases">
        <authorList>
            <person name="Kucharzyk K."/>
            <person name="Murdoch R.W."/>
            <person name="Higgins S."/>
            <person name="Loffler F."/>
        </authorList>
    </citation>
    <scope>NUCLEOTIDE SEQUENCE</scope>
</reference>
<proteinExistence type="predicted"/>
<gene>
    <name evidence="2" type="ORF">SDC9_74501</name>
</gene>
<evidence type="ECO:0000256" key="1">
    <source>
        <dbReference type="SAM" id="MobiDB-lite"/>
    </source>
</evidence>
<accession>A0A644YPF3</accession>